<evidence type="ECO:0000256" key="13">
    <source>
        <dbReference type="HAMAP-Rule" id="MF_00233"/>
    </source>
</evidence>
<proteinExistence type="inferred from homology"/>
<dbReference type="STRING" id="1548547.BA177_12520"/>
<dbReference type="EMBL" id="CP016268">
    <property type="protein sequence ID" value="ANO51916.1"/>
    <property type="molecule type" value="Genomic_DNA"/>
</dbReference>
<evidence type="ECO:0000256" key="4">
    <source>
        <dbReference type="ARBA" id="ARBA00016202"/>
    </source>
</evidence>
<dbReference type="CDD" id="cd16326">
    <property type="entry name" value="LolB"/>
    <property type="match status" value="1"/>
</dbReference>
<feature type="signal peptide" evidence="14">
    <location>
        <begin position="1"/>
        <end position="23"/>
    </location>
</feature>
<comment type="function">
    <text evidence="13">Plays a critical role in the incorporation of lipoproteins in the outer membrane after they are released by the LolA protein.</text>
</comment>
<protein>
    <recommendedName>
        <fullName evidence="4 13">Outer-membrane lipoprotein LolB</fullName>
    </recommendedName>
</protein>
<dbReference type="Gene3D" id="2.50.20.10">
    <property type="entry name" value="Lipoprotein localisation LolA/LolB/LppX"/>
    <property type="match status" value="1"/>
</dbReference>
<keyword evidence="5 13" id="KW-0813">Transport</keyword>
<evidence type="ECO:0000256" key="12">
    <source>
        <dbReference type="ARBA" id="ARBA00023288"/>
    </source>
</evidence>
<gene>
    <name evidence="13" type="primary">lolB</name>
    <name evidence="15" type="ORF">BA177_12520</name>
</gene>
<evidence type="ECO:0000256" key="11">
    <source>
        <dbReference type="ARBA" id="ARBA00023237"/>
    </source>
</evidence>
<evidence type="ECO:0000256" key="9">
    <source>
        <dbReference type="ARBA" id="ARBA00023139"/>
    </source>
</evidence>
<dbReference type="GO" id="GO:0009279">
    <property type="term" value="C:cell outer membrane"/>
    <property type="evidence" value="ECO:0007669"/>
    <property type="project" value="UniProtKB-SubCell"/>
</dbReference>
<dbReference type="PROSITE" id="PS51257">
    <property type="entry name" value="PROKAR_LIPOPROTEIN"/>
    <property type="match status" value="1"/>
</dbReference>
<keyword evidence="16" id="KW-1185">Reference proteome</keyword>
<dbReference type="HAMAP" id="MF_00233">
    <property type="entry name" value="LolB"/>
    <property type="match status" value="1"/>
</dbReference>
<dbReference type="InterPro" id="IPR004565">
    <property type="entry name" value="OM_lipoprot_LolB"/>
</dbReference>
<dbReference type="AlphaFoldDB" id="A0A193LHH7"/>
<comment type="subcellular location">
    <subcellularLocation>
        <location evidence="1 13">Cell outer membrane</location>
        <topology evidence="1 13">Lipid-anchor</topology>
    </subcellularLocation>
</comment>
<keyword evidence="12 13" id="KW-0449">Lipoprotein</keyword>
<dbReference type="NCBIfam" id="TIGR00548">
    <property type="entry name" value="lolB"/>
    <property type="match status" value="1"/>
</dbReference>
<keyword evidence="9 13" id="KW-0564">Palmitate</keyword>
<evidence type="ECO:0000256" key="6">
    <source>
        <dbReference type="ARBA" id="ARBA00022729"/>
    </source>
</evidence>
<evidence type="ECO:0000313" key="16">
    <source>
        <dbReference type="Proteomes" id="UP000092695"/>
    </source>
</evidence>
<keyword evidence="8 13" id="KW-0472">Membrane</keyword>
<evidence type="ECO:0000256" key="5">
    <source>
        <dbReference type="ARBA" id="ARBA00022448"/>
    </source>
</evidence>
<feature type="chain" id="PRO_5008874805" description="Outer-membrane lipoprotein LolB" evidence="14">
    <location>
        <begin position="24"/>
        <end position="201"/>
    </location>
</feature>
<keyword evidence="7 13" id="KW-0653">Protein transport</keyword>
<organism evidence="15 16">
    <name type="scientific">Woeseia oceani</name>
    <dbReference type="NCBI Taxonomy" id="1548547"/>
    <lineage>
        <taxon>Bacteria</taxon>
        <taxon>Pseudomonadati</taxon>
        <taxon>Pseudomonadota</taxon>
        <taxon>Gammaproteobacteria</taxon>
        <taxon>Woeseiales</taxon>
        <taxon>Woeseiaceae</taxon>
        <taxon>Woeseia</taxon>
    </lineage>
</organism>
<evidence type="ECO:0000256" key="2">
    <source>
        <dbReference type="ARBA" id="ARBA00009696"/>
    </source>
</evidence>
<dbReference type="InterPro" id="IPR029046">
    <property type="entry name" value="LolA/LolB/LppX"/>
</dbReference>
<sequence length="201" mass="22203">MFRTATKRAAVLLAVGLLGSACATQPRNELPALDSWQTRQQVLGGLRSWGFSGRIAVNDSKDGFNGSLQWQQRSDYFDARVSGPLGAGAVRINGDARRIKVTDSDDVVTELSDAERDLQSIYGWQIPLASLRYWALGIPDPDSAAQTRLSADGTLEELQQAGWTVSISQYREGAGQLMPRRITAVRDATRVRLVIDRWSFY</sequence>
<accession>A0A193LHH7</accession>
<keyword evidence="10 13" id="KW-0143">Chaperone</keyword>
<dbReference type="GO" id="GO:0044874">
    <property type="term" value="P:lipoprotein localization to outer membrane"/>
    <property type="evidence" value="ECO:0007669"/>
    <property type="project" value="UniProtKB-UniRule"/>
</dbReference>
<evidence type="ECO:0000256" key="14">
    <source>
        <dbReference type="SAM" id="SignalP"/>
    </source>
</evidence>
<comment type="similarity">
    <text evidence="2 13">Belongs to the LolB family.</text>
</comment>
<dbReference type="RefSeq" id="WP_068616694.1">
    <property type="nucleotide sequence ID" value="NZ_CP016268.1"/>
</dbReference>
<evidence type="ECO:0000256" key="7">
    <source>
        <dbReference type="ARBA" id="ARBA00022927"/>
    </source>
</evidence>
<evidence type="ECO:0000313" key="15">
    <source>
        <dbReference type="EMBL" id="ANO51916.1"/>
    </source>
</evidence>
<dbReference type="KEGG" id="woc:BA177_12520"/>
<keyword evidence="11 13" id="KW-0998">Cell outer membrane</keyword>
<dbReference type="Proteomes" id="UP000092695">
    <property type="component" value="Chromosome"/>
</dbReference>
<keyword evidence="6 13" id="KW-0732">Signal</keyword>
<evidence type="ECO:0000256" key="3">
    <source>
        <dbReference type="ARBA" id="ARBA00011245"/>
    </source>
</evidence>
<dbReference type="Pfam" id="PF03550">
    <property type="entry name" value="LolB"/>
    <property type="match status" value="1"/>
</dbReference>
<evidence type="ECO:0000256" key="8">
    <source>
        <dbReference type="ARBA" id="ARBA00023136"/>
    </source>
</evidence>
<dbReference type="GO" id="GO:0015031">
    <property type="term" value="P:protein transport"/>
    <property type="evidence" value="ECO:0007669"/>
    <property type="project" value="UniProtKB-KW"/>
</dbReference>
<comment type="subunit">
    <text evidence="3 13">Monomer.</text>
</comment>
<dbReference type="SUPFAM" id="SSF89392">
    <property type="entry name" value="Prokaryotic lipoproteins and lipoprotein localization factors"/>
    <property type="match status" value="1"/>
</dbReference>
<evidence type="ECO:0000256" key="1">
    <source>
        <dbReference type="ARBA" id="ARBA00004459"/>
    </source>
</evidence>
<name>A0A193LHH7_9GAMM</name>
<evidence type="ECO:0000256" key="10">
    <source>
        <dbReference type="ARBA" id="ARBA00023186"/>
    </source>
</evidence>
<reference evidence="15 16" key="1">
    <citation type="submission" date="2016-06" db="EMBL/GenBank/DDBJ databases">
        <title>Complete genome sequence of a deep-branching marine Gamma Proteobacterium Woeseia oceani type strain XK5.</title>
        <authorList>
            <person name="Mu D."/>
            <person name="Du Z."/>
        </authorList>
    </citation>
    <scope>NUCLEOTIDE SEQUENCE [LARGE SCALE GENOMIC DNA]</scope>
    <source>
        <strain evidence="15 16">XK5</strain>
    </source>
</reference>